<proteinExistence type="predicted"/>
<dbReference type="Proteomes" id="UP000004295">
    <property type="component" value="Unassembled WGS sequence"/>
</dbReference>
<reference evidence="1 2" key="1">
    <citation type="submission" date="2009-04" db="EMBL/GenBank/DDBJ databases">
        <authorList>
            <person name="Sebastian Y."/>
            <person name="Madupu R."/>
            <person name="Durkin A.S."/>
            <person name="Torralba M."/>
            <person name="Methe B."/>
            <person name="Sutton G.G."/>
            <person name="Strausberg R.L."/>
            <person name="Nelson K.E."/>
        </authorList>
    </citation>
    <scope>NUCLEOTIDE SEQUENCE [LARGE SCALE GENOMIC DNA]</scope>
    <source>
        <strain evidence="2">ATCC 35406 / BCRC 14492 / JCM 8526 / NCTC 13058 / HG 370</strain>
    </source>
</reference>
<sequence length="49" mass="5688">MPTTPTSLFLHPEEQHLVTKTSIFALSTQEISPVSETLQLREMEQWEDM</sequence>
<evidence type="ECO:0000313" key="1">
    <source>
        <dbReference type="EMBL" id="EEN82971.1"/>
    </source>
</evidence>
<name>C3JA09_POREA</name>
<keyword evidence="2" id="KW-1185">Reference proteome</keyword>
<accession>C3JA09</accession>
<dbReference type="EMBL" id="ACNN01000016">
    <property type="protein sequence ID" value="EEN82971.1"/>
    <property type="molecule type" value="Genomic_DNA"/>
</dbReference>
<gene>
    <name evidence="1" type="ORF">POREN0001_0931</name>
</gene>
<comment type="caution">
    <text evidence="1">The sequence shown here is derived from an EMBL/GenBank/DDBJ whole genome shotgun (WGS) entry which is preliminary data.</text>
</comment>
<evidence type="ECO:0000313" key="2">
    <source>
        <dbReference type="Proteomes" id="UP000004295"/>
    </source>
</evidence>
<organism evidence="1 2">
    <name type="scientific">Porphyromonas endodontalis (strain ATCC 35406 / DSM 24491 / JCM 8526 / CCUG 16442 / BCRC 14492 / NCTC 13058 / HG 370)</name>
    <name type="common">Bacteroides endodontalis</name>
    <dbReference type="NCBI Taxonomy" id="553175"/>
    <lineage>
        <taxon>Bacteria</taxon>
        <taxon>Pseudomonadati</taxon>
        <taxon>Bacteroidota</taxon>
        <taxon>Bacteroidia</taxon>
        <taxon>Bacteroidales</taxon>
        <taxon>Porphyromonadaceae</taxon>
        <taxon>Porphyromonas</taxon>
    </lineage>
</organism>
<dbReference type="AlphaFoldDB" id="C3JA09"/>
<protein>
    <submittedName>
        <fullName evidence="1">Uncharacterized protein</fullName>
    </submittedName>
</protein>
<dbReference type="STRING" id="553175.POREN0001_0931"/>